<keyword evidence="2" id="KW-1185">Reference proteome</keyword>
<evidence type="ECO:0000313" key="2">
    <source>
        <dbReference type="Proteomes" id="UP000701853"/>
    </source>
</evidence>
<name>A0A8J5YQS2_9ROSI</name>
<protein>
    <submittedName>
        <fullName evidence="1">Uncharacterized protein</fullName>
    </submittedName>
</protein>
<accession>A0A8J5YQS2</accession>
<dbReference type="Proteomes" id="UP000701853">
    <property type="component" value="Chromosome 8"/>
</dbReference>
<evidence type="ECO:0000313" key="1">
    <source>
        <dbReference type="EMBL" id="KAG8487172.1"/>
    </source>
</evidence>
<reference evidence="1 2" key="1">
    <citation type="journal article" date="2021" name="bioRxiv">
        <title>The Gossypium anomalum genome as a resource for cotton improvement and evolutionary analysis of hybrid incompatibility.</title>
        <authorList>
            <person name="Grover C.E."/>
            <person name="Yuan D."/>
            <person name="Arick M.A."/>
            <person name="Miller E.R."/>
            <person name="Hu G."/>
            <person name="Peterson D.G."/>
            <person name="Wendel J.F."/>
            <person name="Udall J.A."/>
        </authorList>
    </citation>
    <scope>NUCLEOTIDE SEQUENCE [LARGE SCALE GENOMIC DNA]</scope>
    <source>
        <strain evidence="1">JFW-Udall</strain>
        <tissue evidence="1">Leaf</tissue>
    </source>
</reference>
<comment type="caution">
    <text evidence="1">The sequence shown here is derived from an EMBL/GenBank/DDBJ whole genome shotgun (WGS) entry which is preliminary data.</text>
</comment>
<proteinExistence type="predicted"/>
<organism evidence="1 2">
    <name type="scientific">Gossypium anomalum</name>
    <dbReference type="NCBI Taxonomy" id="47600"/>
    <lineage>
        <taxon>Eukaryota</taxon>
        <taxon>Viridiplantae</taxon>
        <taxon>Streptophyta</taxon>
        <taxon>Embryophyta</taxon>
        <taxon>Tracheophyta</taxon>
        <taxon>Spermatophyta</taxon>
        <taxon>Magnoliopsida</taxon>
        <taxon>eudicotyledons</taxon>
        <taxon>Gunneridae</taxon>
        <taxon>Pentapetalae</taxon>
        <taxon>rosids</taxon>
        <taxon>malvids</taxon>
        <taxon>Malvales</taxon>
        <taxon>Malvaceae</taxon>
        <taxon>Malvoideae</taxon>
        <taxon>Gossypium</taxon>
    </lineage>
</organism>
<sequence length="64" mass="7332">MLNRNSENNLIQIDSMEATKLIQIAIQQKLKETENNKDIDCVAKMIFDRIEGLQIFEVPPSVLS</sequence>
<gene>
    <name evidence="1" type="ORF">CXB51_020851</name>
</gene>
<dbReference type="AlphaFoldDB" id="A0A8J5YQS2"/>
<dbReference type="EMBL" id="JAHUZN010000008">
    <property type="protein sequence ID" value="KAG8487172.1"/>
    <property type="molecule type" value="Genomic_DNA"/>
</dbReference>